<reference evidence="1" key="2">
    <citation type="submission" date="2011-04" db="EMBL/GenBank/DDBJ databases">
        <authorList>
            <person name="Genoscope - CEA"/>
        </authorList>
    </citation>
    <scope>NUCLEOTIDE SEQUENCE</scope>
    <source>
        <strain evidence="1">R229</strain>
    </source>
</reference>
<dbReference type="AlphaFoldDB" id="G2ZVX7"/>
<reference evidence="1" key="1">
    <citation type="journal article" date="2011" name="PLoS ONE">
        <title>Ralstonia syzygii, the Blood Disease Bacterium and some Asian R. solanacearum strains form a single genomic species despite divergent lifestyles.</title>
        <authorList>
            <person name="Remenant B."/>
            <person name="de Cambiaire J.C."/>
            <person name="Cellier G."/>
            <person name="Jacobs J.M."/>
            <person name="Mangenot S."/>
            <person name="Barbe V."/>
            <person name="Lajus A."/>
            <person name="Vallenet D."/>
            <person name="Medigue C."/>
            <person name="Fegan M."/>
            <person name="Allen C."/>
            <person name="Prior P."/>
        </authorList>
    </citation>
    <scope>NUCLEOTIDE SEQUENCE</scope>
    <source>
        <strain evidence="1">R229</strain>
    </source>
</reference>
<evidence type="ECO:0000313" key="1">
    <source>
        <dbReference type="EMBL" id="CCA83258.1"/>
    </source>
</evidence>
<gene>
    <name evidence="1" type="ORF">BDB_mp60424</name>
</gene>
<dbReference type="EMBL" id="FR854082">
    <property type="protein sequence ID" value="CCA83258.1"/>
    <property type="molecule type" value="Genomic_DNA"/>
</dbReference>
<name>G2ZVX7_9RALS</name>
<organism evidence="1">
    <name type="scientific">blood disease bacterium R229</name>
    <dbReference type="NCBI Taxonomy" id="741978"/>
    <lineage>
        <taxon>Bacteria</taxon>
        <taxon>Pseudomonadati</taxon>
        <taxon>Pseudomonadota</taxon>
        <taxon>Betaproteobacteria</taxon>
        <taxon>Burkholderiales</taxon>
        <taxon>Burkholderiaceae</taxon>
        <taxon>Ralstonia</taxon>
        <taxon>Ralstonia solanacearum species complex</taxon>
    </lineage>
</organism>
<proteinExistence type="predicted"/>
<protein>
    <submittedName>
        <fullName evidence="1">Uncharacterized protein</fullName>
    </submittedName>
</protein>
<sequence length="108" mass="11075">MPNRNHATARTHLFIHTSMTVSGIVLKATRRIHTAAVRVHCAALRAGVYFADKQAQLAAESADIAAALAEHAKAEAVGAHVGAALAAKHSLAVYAAAQAEASSIGGKL</sequence>
<accession>G2ZVX7</accession>